<evidence type="ECO:0000313" key="2">
    <source>
        <dbReference type="EMBL" id="GAA2392555.1"/>
    </source>
</evidence>
<feature type="transmembrane region" description="Helical" evidence="1">
    <location>
        <begin position="138"/>
        <end position="158"/>
    </location>
</feature>
<evidence type="ECO:0000256" key="1">
    <source>
        <dbReference type="SAM" id="Phobius"/>
    </source>
</evidence>
<dbReference type="EMBL" id="BAAARV010000130">
    <property type="protein sequence ID" value="GAA2392555.1"/>
    <property type="molecule type" value="Genomic_DNA"/>
</dbReference>
<name>A0ABN3I1F7_9ACTN</name>
<dbReference type="Proteomes" id="UP001501444">
    <property type="component" value="Unassembled WGS sequence"/>
</dbReference>
<comment type="caution">
    <text evidence="2">The sequence shown here is derived from an EMBL/GenBank/DDBJ whole genome shotgun (WGS) entry which is preliminary data.</text>
</comment>
<evidence type="ECO:0008006" key="4">
    <source>
        <dbReference type="Google" id="ProtNLM"/>
    </source>
</evidence>
<keyword evidence="1" id="KW-1133">Transmembrane helix</keyword>
<reference evidence="2 3" key="1">
    <citation type="journal article" date="2019" name="Int. J. Syst. Evol. Microbiol.">
        <title>The Global Catalogue of Microorganisms (GCM) 10K type strain sequencing project: providing services to taxonomists for standard genome sequencing and annotation.</title>
        <authorList>
            <consortium name="The Broad Institute Genomics Platform"/>
            <consortium name="The Broad Institute Genome Sequencing Center for Infectious Disease"/>
            <person name="Wu L."/>
            <person name="Ma J."/>
        </authorList>
    </citation>
    <scope>NUCLEOTIDE SEQUENCE [LARGE SCALE GENOMIC DNA]</scope>
    <source>
        <strain evidence="2 3">JCM 3272</strain>
    </source>
</reference>
<sequence>MVVALAVAALRVRVPAARPANPPRPGAVALAAGLATLGFMGLIWPFGGARQPMFTHGAWAFAPMAGAAVVAALAVIALRRWAAHPAADSSRNTMTQAAPSSRPAAWTPRHRLAACIGALVSHSLFGLAANADNAVDRAFLLGVAALTVVLGLLVAGRLDRAA</sequence>
<gene>
    <name evidence="2" type="ORF">GCM10010170_105340</name>
</gene>
<keyword evidence="1" id="KW-0812">Transmembrane</keyword>
<keyword evidence="3" id="KW-1185">Reference proteome</keyword>
<protein>
    <recommendedName>
        <fullName evidence="4">MFS transporter</fullName>
    </recommendedName>
</protein>
<keyword evidence="1" id="KW-0472">Membrane</keyword>
<dbReference type="RefSeq" id="WP_344620319.1">
    <property type="nucleotide sequence ID" value="NZ_BAAARV010000130.1"/>
</dbReference>
<proteinExistence type="predicted"/>
<accession>A0ABN3I1F7</accession>
<evidence type="ECO:0000313" key="3">
    <source>
        <dbReference type="Proteomes" id="UP001501444"/>
    </source>
</evidence>
<feature type="transmembrane region" description="Helical" evidence="1">
    <location>
        <begin position="58"/>
        <end position="78"/>
    </location>
</feature>
<feature type="transmembrane region" description="Helical" evidence="1">
    <location>
        <begin position="26"/>
        <end position="46"/>
    </location>
</feature>
<organism evidence="2 3">
    <name type="scientific">Dactylosporangium salmoneum</name>
    <dbReference type="NCBI Taxonomy" id="53361"/>
    <lineage>
        <taxon>Bacteria</taxon>
        <taxon>Bacillati</taxon>
        <taxon>Actinomycetota</taxon>
        <taxon>Actinomycetes</taxon>
        <taxon>Micromonosporales</taxon>
        <taxon>Micromonosporaceae</taxon>
        <taxon>Dactylosporangium</taxon>
    </lineage>
</organism>